<keyword evidence="2" id="KW-1185">Reference proteome</keyword>
<dbReference type="EMBL" id="BX294138">
    <property type="protein sequence ID" value="CAD73026.1"/>
    <property type="molecule type" value="Genomic_DNA"/>
</dbReference>
<organism evidence="1 2">
    <name type="scientific">Rhodopirellula baltica (strain DSM 10527 / NCIMB 13988 / SH1)</name>
    <dbReference type="NCBI Taxonomy" id="243090"/>
    <lineage>
        <taxon>Bacteria</taxon>
        <taxon>Pseudomonadati</taxon>
        <taxon>Planctomycetota</taxon>
        <taxon>Planctomycetia</taxon>
        <taxon>Pirellulales</taxon>
        <taxon>Pirellulaceae</taxon>
        <taxon>Rhodopirellula</taxon>
    </lineage>
</organism>
<sequence>MPSTLPPQLDSSVFGRLTLRESEIEIAGSIERSFTFESTIIEADNRVSVVLNPDLEWPYPPDAENQTRSLLNTAEKIHAKLQALGADGIFELHRSGLAQLGEYSGYDRWKASEEQLFAYWVLESEIFFTDGGFRLIYAGHPIYYLDLLLEFDREFCPTHVQFDG</sequence>
<dbReference type="STRING" id="243090.RB3149"/>
<dbReference type="HOGENOM" id="CLU_1617687_0_0_0"/>
<gene>
    <name evidence="1" type="ordered locus">RB3149</name>
</gene>
<dbReference type="Proteomes" id="UP000001025">
    <property type="component" value="Chromosome"/>
</dbReference>
<proteinExistence type="predicted"/>
<protein>
    <submittedName>
        <fullName evidence="1">Uncharacterized protein</fullName>
    </submittedName>
</protein>
<dbReference type="RefSeq" id="WP_011119210.1">
    <property type="nucleotide sequence ID" value="NC_005027.1"/>
</dbReference>
<dbReference type="AlphaFoldDB" id="Q7UUQ3"/>
<accession>Q7UUQ3</accession>
<name>Q7UUQ3_RHOBA</name>
<dbReference type="PATRIC" id="fig|243090.15.peg.1451"/>
<dbReference type="EnsemblBacteria" id="CAD73026">
    <property type="protein sequence ID" value="CAD73026"/>
    <property type="gene ID" value="RB3149"/>
</dbReference>
<evidence type="ECO:0000313" key="1">
    <source>
        <dbReference type="EMBL" id="CAD73026.1"/>
    </source>
</evidence>
<evidence type="ECO:0000313" key="2">
    <source>
        <dbReference type="Proteomes" id="UP000001025"/>
    </source>
</evidence>
<dbReference type="OrthoDB" id="277926at2"/>
<dbReference type="KEGG" id="rba:RB3149"/>
<dbReference type="InParanoid" id="Q7UUQ3"/>
<reference evidence="1 2" key="1">
    <citation type="journal article" date="2003" name="Proc. Natl. Acad. Sci. U.S.A.">
        <title>Complete genome sequence of the marine planctomycete Pirellula sp. strain 1.</title>
        <authorList>
            <person name="Gloeckner F.O."/>
            <person name="Kube M."/>
            <person name="Bauer M."/>
            <person name="Teeling H."/>
            <person name="Lombardot T."/>
            <person name="Ludwig W."/>
            <person name="Gade D."/>
            <person name="Beck A."/>
            <person name="Borzym K."/>
            <person name="Heitmann K."/>
            <person name="Rabus R."/>
            <person name="Schlesner H."/>
            <person name="Amann R."/>
            <person name="Reinhardt R."/>
        </authorList>
    </citation>
    <scope>NUCLEOTIDE SEQUENCE [LARGE SCALE GENOMIC DNA]</scope>
    <source>
        <strain evidence="2">DSM 10527 / NCIMB 13988 / SH1</strain>
    </source>
</reference>